<dbReference type="CDD" id="cd00093">
    <property type="entry name" value="HTH_XRE"/>
    <property type="match status" value="1"/>
</dbReference>
<dbReference type="OrthoDB" id="6466430at2"/>
<dbReference type="InterPro" id="IPR010982">
    <property type="entry name" value="Lambda_DNA-bd_dom_sf"/>
</dbReference>
<proteinExistence type="predicted"/>
<reference evidence="2 3" key="1">
    <citation type="journal article" date="2012" name="J. Bacteriol.">
        <title>Complete Genome Sequence of Providencia stuartii Clinical Isolate MRSN 2154.</title>
        <authorList>
            <person name="Clifford R.J."/>
            <person name="Hang J."/>
            <person name="Riley M.C."/>
            <person name="Onmus-Leone F."/>
            <person name="Kuschner R.A."/>
            <person name="Lesho E.P."/>
            <person name="Waterman P.E."/>
        </authorList>
    </citation>
    <scope>NUCLEOTIDE SEQUENCE [LARGE SCALE GENOMIC DNA]</scope>
    <source>
        <strain evidence="2 3">MRSN 2154</strain>
    </source>
</reference>
<dbReference type="SMART" id="SM00530">
    <property type="entry name" value="HTH_XRE"/>
    <property type="match status" value="1"/>
</dbReference>
<sequence>MVSQEKEHFDVINSEIGEFIRMIRIKKGLTGAELGKLIGVSQQQISRYERGYHTLSLSDFTFILSVMNVSFLDFISYSSFFKSDDCHITPKDYML</sequence>
<organism evidence="2 3">
    <name type="scientific">Providencia stuartii (strain MRSN 2154)</name>
    <dbReference type="NCBI Taxonomy" id="1157951"/>
    <lineage>
        <taxon>Bacteria</taxon>
        <taxon>Pseudomonadati</taxon>
        <taxon>Pseudomonadota</taxon>
        <taxon>Gammaproteobacteria</taxon>
        <taxon>Enterobacterales</taxon>
        <taxon>Morganellaceae</taxon>
        <taxon>Providencia</taxon>
    </lineage>
</organism>
<dbReference type="InterPro" id="IPR001387">
    <property type="entry name" value="Cro/C1-type_HTH"/>
</dbReference>
<dbReference type="HOGENOM" id="CLU_066192_40_8_6"/>
<dbReference type="AlphaFoldDB" id="A0A140NL65"/>
<dbReference type="SUPFAM" id="SSF47413">
    <property type="entry name" value="lambda repressor-like DNA-binding domains"/>
    <property type="match status" value="1"/>
</dbReference>
<dbReference type="RefSeq" id="WP_004926536.1">
    <property type="nucleotide sequence ID" value="NC_017731.1"/>
</dbReference>
<evidence type="ECO:0000313" key="3">
    <source>
        <dbReference type="Proteomes" id="UP000005012"/>
    </source>
</evidence>
<dbReference type="EMBL" id="CP003488">
    <property type="protein sequence ID" value="AFH93388.1"/>
    <property type="molecule type" value="Genomic_DNA"/>
</dbReference>
<dbReference type="Pfam" id="PF01381">
    <property type="entry name" value="HTH_3"/>
    <property type="match status" value="1"/>
</dbReference>
<reference evidence="3" key="2">
    <citation type="submission" date="2012-04" db="EMBL/GenBank/DDBJ databases">
        <title>Complete genome sequence of Providencia stuartii clinical isolate MRSN 2154.</title>
        <authorList>
            <person name="Clifford R.J."/>
            <person name="Hang J."/>
            <person name="Riley M.C."/>
            <person name="Onmus-Leone F."/>
            <person name="Kuschner R.A."/>
            <person name="Lesho E.P."/>
            <person name="Waterman P.E."/>
        </authorList>
    </citation>
    <scope>NUCLEOTIDE SEQUENCE [LARGE SCALE GENOMIC DNA]</scope>
    <source>
        <strain evidence="3">MRSN 2154</strain>
    </source>
</reference>
<dbReference type="Proteomes" id="UP000005012">
    <property type="component" value="Chromosome"/>
</dbReference>
<evidence type="ECO:0000313" key="2">
    <source>
        <dbReference type="EMBL" id="AFH93388.1"/>
    </source>
</evidence>
<dbReference type="KEGG" id="psi:S70_07595"/>
<dbReference type="Gene3D" id="1.10.260.40">
    <property type="entry name" value="lambda repressor-like DNA-binding domains"/>
    <property type="match status" value="1"/>
</dbReference>
<gene>
    <name evidence="2" type="ordered locus">S70_07595</name>
</gene>
<dbReference type="GO" id="GO:0003677">
    <property type="term" value="F:DNA binding"/>
    <property type="evidence" value="ECO:0007669"/>
    <property type="project" value="InterPro"/>
</dbReference>
<protein>
    <submittedName>
        <fullName evidence="2">Fimbrial operon regulator</fullName>
    </submittedName>
</protein>
<dbReference type="PROSITE" id="PS50943">
    <property type="entry name" value="HTH_CROC1"/>
    <property type="match status" value="1"/>
</dbReference>
<feature type="domain" description="HTH cro/C1-type" evidence="1">
    <location>
        <begin position="20"/>
        <end position="74"/>
    </location>
</feature>
<dbReference type="PATRIC" id="fig|1157951.4.peg.1518"/>
<accession>A0A140NL65</accession>
<evidence type="ECO:0000259" key="1">
    <source>
        <dbReference type="PROSITE" id="PS50943"/>
    </source>
</evidence>
<name>A0A140NL65_PROSM</name>
<dbReference type="GeneID" id="93517817"/>